<dbReference type="EMBL" id="LN831302">
    <property type="protein sequence ID" value="CQH48131.1"/>
    <property type="molecule type" value="Genomic_DNA"/>
</dbReference>
<dbReference type="InterPro" id="IPR003795">
    <property type="entry name" value="DUF192"/>
</dbReference>
<sequence>MHLRHERDGDARTLASDVDVADSLFAQTRGLMFRLSIPDDYALVFDFDGAASRDVHMLFVPFAIDAVWIEDEEVQRVERLSAWTGRGEARCDTLVELPAGAADDVRVGDRVWVSD</sequence>
<dbReference type="AlphaFoldDB" id="A0A0U5CVJ6"/>
<dbReference type="GeneID" id="91108859"/>
<keyword evidence="2" id="KW-1185">Reference proteome</keyword>
<dbReference type="OrthoDB" id="64208at2157"/>
<accession>A0A0U5CVJ6</accession>
<gene>
    <name evidence="1" type="ORF">HHUB_1386</name>
</gene>
<dbReference type="KEGG" id="hhb:Hhub_1386"/>
<evidence type="ECO:0000313" key="2">
    <source>
        <dbReference type="Proteomes" id="UP000066737"/>
    </source>
</evidence>
<name>A0A0U5CVJ6_9EURY</name>
<dbReference type="Proteomes" id="UP000066737">
    <property type="component" value="Chromosome I"/>
</dbReference>
<dbReference type="Gene3D" id="2.60.120.1140">
    <property type="entry name" value="Protein of unknown function DUF192"/>
    <property type="match status" value="1"/>
</dbReference>
<dbReference type="PANTHER" id="PTHR37953:SF1">
    <property type="entry name" value="UPF0127 PROTEIN MJ1496"/>
    <property type="match status" value="1"/>
</dbReference>
<proteinExistence type="predicted"/>
<organism evidence="1 2">
    <name type="scientific">Halobacterium hubeiense</name>
    <dbReference type="NCBI Taxonomy" id="1407499"/>
    <lineage>
        <taxon>Archaea</taxon>
        <taxon>Methanobacteriati</taxon>
        <taxon>Methanobacteriota</taxon>
        <taxon>Stenosarchaea group</taxon>
        <taxon>Halobacteria</taxon>
        <taxon>Halobacteriales</taxon>
        <taxon>Halobacteriaceae</taxon>
        <taxon>Halobacterium</taxon>
    </lineage>
</organism>
<protein>
    <submittedName>
        <fullName evidence="1">DUF192 family protein</fullName>
    </submittedName>
</protein>
<reference evidence="2" key="1">
    <citation type="journal article" date="2016" name="Environ. Microbiol.">
        <title>The complete genome of a viable archaeum isolated from 123-million-year-old rock salt.</title>
        <authorList>
            <person name="Jaakkola S.T."/>
            <person name="Pfeiffer F."/>
            <person name="Ravantti J.J."/>
            <person name="Guo Q."/>
            <person name="Liu Y."/>
            <person name="Chen X."/>
            <person name="Ma H."/>
            <person name="Yang C."/>
            <person name="Oksanen H.M."/>
            <person name="Bamford D.H."/>
        </authorList>
    </citation>
    <scope>NUCLEOTIDE SEQUENCE</scope>
    <source>
        <strain evidence="2">JI20-1</strain>
    </source>
</reference>
<dbReference type="RefSeq" id="WP_059055671.1">
    <property type="nucleotide sequence ID" value="NZ_CEML01000002.1"/>
</dbReference>
<evidence type="ECO:0000313" key="1">
    <source>
        <dbReference type="EMBL" id="CQH48131.1"/>
    </source>
</evidence>
<dbReference type="STRING" id="1407499.HHUB_1386"/>
<dbReference type="Pfam" id="PF02643">
    <property type="entry name" value="DUF192"/>
    <property type="match status" value="1"/>
</dbReference>
<dbReference type="InterPro" id="IPR038695">
    <property type="entry name" value="Saro_0823-like_sf"/>
</dbReference>
<dbReference type="PANTHER" id="PTHR37953">
    <property type="entry name" value="UPF0127 PROTEIN MJ1496"/>
    <property type="match status" value="1"/>
</dbReference>